<evidence type="ECO:0000313" key="2">
    <source>
        <dbReference type="Proteomes" id="UP001501353"/>
    </source>
</evidence>
<dbReference type="EMBL" id="BAAAZE010000005">
    <property type="protein sequence ID" value="GAA4016217.1"/>
    <property type="molecule type" value="Genomic_DNA"/>
</dbReference>
<proteinExistence type="predicted"/>
<dbReference type="RefSeq" id="WP_344762062.1">
    <property type="nucleotide sequence ID" value="NZ_BAAAZE010000005.1"/>
</dbReference>
<gene>
    <name evidence="1" type="ORF">GCM10022212_09170</name>
</gene>
<protein>
    <submittedName>
        <fullName evidence="1">Uncharacterized protein</fullName>
    </submittedName>
</protein>
<dbReference type="Proteomes" id="UP001501353">
    <property type="component" value="Unassembled WGS sequence"/>
</dbReference>
<name>A0ABP7SUF1_9BURK</name>
<reference evidence="2" key="1">
    <citation type="journal article" date="2019" name="Int. J. Syst. Evol. Microbiol.">
        <title>The Global Catalogue of Microorganisms (GCM) 10K type strain sequencing project: providing services to taxonomists for standard genome sequencing and annotation.</title>
        <authorList>
            <consortium name="The Broad Institute Genomics Platform"/>
            <consortium name="The Broad Institute Genome Sequencing Center for Infectious Disease"/>
            <person name="Wu L."/>
            <person name="Ma J."/>
        </authorList>
    </citation>
    <scope>NUCLEOTIDE SEQUENCE [LARGE SCALE GENOMIC DNA]</scope>
    <source>
        <strain evidence="2">JCM 16673</strain>
    </source>
</reference>
<organism evidence="1 2">
    <name type="scientific">Actimicrobium antarcticum</name>
    <dbReference type="NCBI Taxonomy" id="1051899"/>
    <lineage>
        <taxon>Bacteria</taxon>
        <taxon>Pseudomonadati</taxon>
        <taxon>Pseudomonadota</taxon>
        <taxon>Betaproteobacteria</taxon>
        <taxon>Burkholderiales</taxon>
        <taxon>Oxalobacteraceae</taxon>
        <taxon>Actimicrobium</taxon>
    </lineage>
</organism>
<evidence type="ECO:0000313" key="1">
    <source>
        <dbReference type="EMBL" id="GAA4016217.1"/>
    </source>
</evidence>
<accession>A0ABP7SUF1</accession>
<comment type="caution">
    <text evidence="1">The sequence shown here is derived from an EMBL/GenBank/DDBJ whole genome shotgun (WGS) entry which is preliminary data.</text>
</comment>
<sequence length="1317" mass="144653">MRFFPKFIDRAITYLKSEPAPVLTKHQEAQLLPTQVSAKATQYRTTKYDSDKAKKNSADAKIKGKIPRNTSRLERFKQWGKNRITDSKSAIEKTNNKLNIAGWGHGTVSISKLVSLKRSTKVTNILGFKTNFTLSFFDYKSATIDKPVVRLAAYAMSEHDLEIKKKELTAMGLNEPLEIEFKTPTPKHVHLPESIKTEIEEAINENNQIFISDIKKTKGRYIPGATASTHNGPLAESEKRILEHLKCLKDADPNIMTGSPDENMKILSLAIISVAIDEDNNYKGDSSKLLYVGRCVKALDAMKELSLENSIIRPAATSEASLKAPFGNTEHVDLAWRIAYKLAETQMGFDLLKLITATPVDNTPQNLSQLERTNSARKKIRQDANMRLFMQGASKLMAANEDVSQSYVDPTSLIKYCVEKTCGDTKISNTLLIKALPGLQYAMREESGAADLENYKTAWDDEISKWDRDPLRVNHTIFKAAEEKKKVLKNVSKSTWAVNALRNGFDTNAPGSEFDKANKRLEKVSIQLTRALQAKGIEVDDRDKEAAAAIDSQTLLRPWLKPSKLSRKSAFNNSLFFDIATNGALIQREKMHLASRLLEKFLSGVGDQVKKETTTELHFKKVNNTDPGFNFTRFEGALTATEAKANKMTASNVAKIVMLRSWIGMPQSENISGYSLSPEEIFKDEGLKFLGAMFDVDMSDDVPKPPGSLKFFQQIRDELKALAPSCLTPKLLGDWATEAGLKRPVLEKVKLLNNLTRVTDENRPIPTADEVNDMPAGEYPSNFFDALDHLINGMDNENISHVNYTKQGTINYMKAQIERMRLGSSIKMTDGAALGFGLQGTFSALSRAGTALIASGRASFSSRFGRVAEMDIGVNAVGGFARFGVQTDQRTRAGGGGSIGWRIGKKSAGFKAGLSAAADVKAIADADQFEGVGLRLDRLGGDITGRVDQVAGVAGDAAMTKNLSELVEKVMKGRRSPSGDTAIPDGMLENYSNSTLLEQLLEGEDGTALSVSWIDKKNSGTRTTGISEQISGIGGIHADGIGGAALSGTAGTSQTVKTQHQEELTGALRSRFISTGYSVVGTLQASATLGLQNTEIGNDPALAKVGFTAAELVSAEAEVFRAGVTSDIRTVELNGVLQPRTYMVISHANAKSFIDKVKQPENLTRWSHAFAKIKNPVKYNPETKEPGRAAADRIEVVNEQREVVRDLLKEAADNADPNIYHIEYLEMKPDITEQINRYRALAIMSRKVAELTHQNQAAVFDAAAESLLNNKNSYSERFLFSIQKSSFEEGKKMNFVGSFQSTSKVQATTMTNKGFWG</sequence>
<keyword evidence="2" id="KW-1185">Reference proteome</keyword>